<dbReference type="GO" id="GO:0005975">
    <property type="term" value="P:carbohydrate metabolic process"/>
    <property type="evidence" value="ECO:0007669"/>
    <property type="project" value="InterPro"/>
</dbReference>
<evidence type="ECO:0000313" key="1">
    <source>
        <dbReference type="EMBL" id="AMK48640.1"/>
    </source>
</evidence>
<protein>
    <submittedName>
        <fullName evidence="1">Glycoside hydrolase family 48</fullName>
    </submittedName>
</protein>
<dbReference type="InterPro" id="IPR012341">
    <property type="entry name" value="6hp_glycosidase-like_sf"/>
</dbReference>
<reference evidence="1" key="1">
    <citation type="submission" date="2015-09" db="EMBL/GenBank/DDBJ databases">
        <title>Molecular characterization of Rhynchophorus ferrugineus (Olivier) (Coleoptera: Curculionidae) transcriptome.</title>
        <authorList>
            <person name="Hussain A."/>
            <person name="Rizwan-ul-Haq M."/>
            <person name="Al-Ayedh H."/>
            <person name="Al-Jabr A.M."/>
        </authorList>
    </citation>
    <scope>NUCLEOTIDE SEQUENCE</scope>
    <source>
        <strain evidence="1">RPWSSHCyp119</strain>
    </source>
</reference>
<feature type="non-terminal residue" evidence="1">
    <location>
        <position position="1"/>
    </location>
</feature>
<dbReference type="GO" id="GO:0016787">
    <property type="term" value="F:hydrolase activity"/>
    <property type="evidence" value="ECO:0007669"/>
    <property type="project" value="UniProtKB-KW"/>
</dbReference>
<dbReference type="AlphaFoldDB" id="A0A140DL25"/>
<feature type="non-terminal residue" evidence="1">
    <location>
        <position position="96"/>
    </location>
</feature>
<accession>A0A140DL25</accession>
<dbReference type="InterPro" id="IPR008928">
    <property type="entry name" value="6-hairpin_glycosidase_sf"/>
</dbReference>
<dbReference type="SUPFAM" id="SSF48208">
    <property type="entry name" value="Six-hairpin glycosidases"/>
    <property type="match status" value="1"/>
</dbReference>
<organism evidence="1">
    <name type="scientific">Rhynchophorus ferrugineus</name>
    <name type="common">Red palm weevil</name>
    <name type="synonym">Curculio ferrugineus</name>
    <dbReference type="NCBI Taxonomy" id="354439"/>
    <lineage>
        <taxon>Eukaryota</taxon>
        <taxon>Metazoa</taxon>
        <taxon>Ecdysozoa</taxon>
        <taxon>Arthropoda</taxon>
        <taxon>Hexapoda</taxon>
        <taxon>Insecta</taxon>
        <taxon>Pterygota</taxon>
        <taxon>Neoptera</taxon>
        <taxon>Endopterygota</taxon>
        <taxon>Coleoptera</taxon>
        <taxon>Polyphaga</taxon>
        <taxon>Cucujiformia</taxon>
        <taxon>Curculionidae</taxon>
        <taxon>Dryophthorinae</taxon>
        <taxon>Rhynchophorus</taxon>
    </lineage>
</organism>
<keyword evidence="1" id="KW-0378">Hydrolase</keyword>
<name>A0A140DL25_RHYFE</name>
<dbReference type="EMBL" id="KT748859">
    <property type="protein sequence ID" value="AMK48640.1"/>
    <property type="molecule type" value="mRNA"/>
</dbReference>
<dbReference type="Gene3D" id="1.50.10.10">
    <property type="match status" value="1"/>
</dbReference>
<sequence>QILQKIGNCVGAWSCQGASGKDSAHYLINWYFAWVPLTIAPVPARSAASIAWYAAEVLQLATALPAGDNWEPVVLSQSFDSVDVHYGVVVGWGQLS</sequence>
<proteinExistence type="evidence at transcript level"/>